<name>A0ABS3RCG1_9ACTN</name>
<keyword evidence="1" id="KW-0812">Transmembrane</keyword>
<reference evidence="2 3" key="1">
    <citation type="submission" date="2021-03" db="EMBL/GenBank/DDBJ databases">
        <authorList>
            <person name="Kanchanasin P."/>
            <person name="Saeng-In P."/>
            <person name="Phongsopitanun W."/>
            <person name="Yuki M."/>
            <person name="Kudo T."/>
            <person name="Ohkuma M."/>
            <person name="Tanasupawat S."/>
        </authorList>
    </citation>
    <scope>NUCLEOTIDE SEQUENCE [LARGE SCALE GENOMIC DNA]</scope>
    <source>
        <strain evidence="2 3">L46</strain>
    </source>
</reference>
<evidence type="ECO:0000313" key="2">
    <source>
        <dbReference type="EMBL" id="MBO2443274.1"/>
    </source>
</evidence>
<dbReference type="EMBL" id="JAGEOK010000032">
    <property type="protein sequence ID" value="MBO2443274.1"/>
    <property type="molecule type" value="Genomic_DNA"/>
</dbReference>
<keyword evidence="3" id="KW-1185">Reference proteome</keyword>
<evidence type="ECO:0000313" key="3">
    <source>
        <dbReference type="Proteomes" id="UP000666915"/>
    </source>
</evidence>
<dbReference type="RefSeq" id="WP_208271595.1">
    <property type="nucleotide sequence ID" value="NZ_BAAAGM010000054.1"/>
</dbReference>
<organism evidence="2 3">
    <name type="scientific">Actinomadura nitritigenes</name>
    <dbReference type="NCBI Taxonomy" id="134602"/>
    <lineage>
        <taxon>Bacteria</taxon>
        <taxon>Bacillati</taxon>
        <taxon>Actinomycetota</taxon>
        <taxon>Actinomycetes</taxon>
        <taxon>Streptosporangiales</taxon>
        <taxon>Thermomonosporaceae</taxon>
        <taxon>Actinomadura</taxon>
    </lineage>
</organism>
<sequence>MRFEVMMAFGAASITLAFIGLAAYVVAKVSAHTPEHLPRLFVSMAVFFSAVPAVIYALYALAG</sequence>
<accession>A0ABS3RCG1</accession>
<protein>
    <submittedName>
        <fullName evidence="2">Uncharacterized protein</fullName>
    </submittedName>
</protein>
<proteinExistence type="predicted"/>
<evidence type="ECO:0000256" key="1">
    <source>
        <dbReference type="SAM" id="Phobius"/>
    </source>
</evidence>
<keyword evidence="1" id="KW-0472">Membrane</keyword>
<comment type="caution">
    <text evidence="2">The sequence shown here is derived from an EMBL/GenBank/DDBJ whole genome shotgun (WGS) entry which is preliminary data.</text>
</comment>
<dbReference type="Proteomes" id="UP000666915">
    <property type="component" value="Unassembled WGS sequence"/>
</dbReference>
<feature type="transmembrane region" description="Helical" evidence="1">
    <location>
        <begin position="41"/>
        <end position="62"/>
    </location>
</feature>
<keyword evidence="1" id="KW-1133">Transmembrane helix</keyword>
<gene>
    <name evidence="2" type="ORF">J4557_37690</name>
</gene>